<reference evidence="2 3" key="1">
    <citation type="submission" date="2020-03" db="EMBL/GenBank/DDBJ databases">
        <authorList>
            <person name="Sun Q."/>
        </authorList>
    </citation>
    <scope>NUCLEOTIDE SEQUENCE [LARGE SCALE GENOMIC DNA]</scope>
    <source>
        <strain evidence="2 3">KACC 21451</strain>
    </source>
</reference>
<dbReference type="Proteomes" id="UP000587942">
    <property type="component" value="Unassembled WGS sequence"/>
</dbReference>
<dbReference type="Gene3D" id="2.60.40.3700">
    <property type="match status" value="1"/>
</dbReference>
<sequence>MNGLKYKILGIAFLAAGLLTACNGGEESAEPEKQQQNIKELVSDYSAGKNKDHKASITSQELTVADSEGDKQVYDISEEDFFVSIAPYENQTHP</sequence>
<organism evidence="2 3">
    <name type="scientific">Mesobacillus selenatarsenatis</name>
    <dbReference type="NCBI Taxonomy" id="388741"/>
    <lineage>
        <taxon>Bacteria</taxon>
        <taxon>Bacillati</taxon>
        <taxon>Bacillota</taxon>
        <taxon>Bacilli</taxon>
        <taxon>Bacillales</taxon>
        <taxon>Bacillaceae</taxon>
        <taxon>Mesobacillus</taxon>
    </lineage>
</organism>
<dbReference type="InterPro" id="IPR047808">
    <property type="entry name" value="CueP-like"/>
</dbReference>
<keyword evidence="1" id="KW-0732">Signal</keyword>
<dbReference type="PROSITE" id="PS51257">
    <property type="entry name" value="PROKAR_LIPOPROTEIN"/>
    <property type="match status" value="1"/>
</dbReference>
<evidence type="ECO:0000313" key="2">
    <source>
        <dbReference type="EMBL" id="NKE08154.1"/>
    </source>
</evidence>
<gene>
    <name evidence="2" type="ORF">GWK17_22205</name>
</gene>
<evidence type="ECO:0000313" key="3">
    <source>
        <dbReference type="Proteomes" id="UP000587942"/>
    </source>
</evidence>
<dbReference type="EMBL" id="JAAVUM010000028">
    <property type="protein sequence ID" value="NKE08154.1"/>
    <property type="molecule type" value="Genomic_DNA"/>
</dbReference>
<name>A0A846TQL7_9BACI</name>
<protein>
    <submittedName>
        <fullName evidence="2">Uncharacterized protein</fullName>
    </submittedName>
</protein>
<comment type="caution">
    <text evidence="2">The sequence shown here is derived from an EMBL/GenBank/DDBJ whole genome shotgun (WGS) entry which is preliminary data.</text>
</comment>
<dbReference type="Pfam" id="PF21172">
    <property type="entry name" value="CueP"/>
    <property type="match status" value="1"/>
</dbReference>
<evidence type="ECO:0000256" key="1">
    <source>
        <dbReference type="SAM" id="SignalP"/>
    </source>
</evidence>
<dbReference type="AlphaFoldDB" id="A0A846TQL7"/>
<accession>A0A846TQL7</accession>
<feature type="chain" id="PRO_5039255128" evidence="1">
    <location>
        <begin position="22"/>
        <end position="94"/>
    </location>
</feature>
<feature type="signal peptide" evidence="1">
    <location>
        <begin position="1"/>
        <end position="21"/>
    </location>
</feature>
<proteinExistence type="predicted"/>